<proteinExistence type="predicted"/>
<dbReference type="SUPFAM" id="SSF52172">
    <property type="entry name" value="CheY-like"/>
    <property type="match status" value="1"/>
</dbReference>
<feature type="domain" description="Response regulatory" evidence="5">
    <location>
        <begin position="8"/>
        <end position="124"/>
    </location>
</feature>
<dbReference type="InterPro" id="IPR000792">
    <property type="entry name" value="Tscrpt_reg_LuxR_C"/>
</dbReference>
<dbReference type="Pfam" id="PF00196">
    <property type="entry name" value="GerE"/>
    <property type="match status" value="1"/>
</dbReference>
<dbReference type="SUPFAM" id="SSF46894">
    <property type="entry name" value="C-terminal effector domain of the bipartite response regulators"/>
    <property type="match status" value="1"/>
</dbReference>
<dbReference type="PROSITE" id="PS50110">
    <property type="entry name" value="RESPONSE_REGULATORY"/>
    <property type="match status" value="1"/>
</dbReference>
<dbReference type="InterPro" id="IPR016032">
    <property type="entry name" value="Sig_transdc_resp-reg_C-effctor"/>
</dbReference>
<dbReference type="InterPro" id="IPR039420">
    <property type="entry name" value="WalR-like"/>
</dbReference>
<gene>
    <name evidence="6" type="ORF">OG626_19960</name>
</gene>
<evidence type="ECO:0000259" key="5">
    <source>
        <dbReference type="PROSITE" id="PS50110"/>
    </source>
</evidence>
<dbReference type="GO" id="GO:0000160">
    <property type="term" value="P:phosphorelay signal transduction system"/>
    <property type="evidence" value="ECO:0007669"/>
    <property type="project" value="InterPro"/>
</dbReference>
<feature type="modified residue" description="4-aspartylphosphate" evidence="3">
    <location>
        <position position="59"/>
    </location>
</feature>
<evidence type="ECO:0000313" key="6">
    <source>
        <dbReference type="EMBL" id="WTY97011.1"/>
    </source>
</evidence>
<protein>
    <submittedName>
        <fullName evidence="6">Response regulator transcription factor</fullName>
    </submittedName>
</protein>
<sequence>MAANGVARVVLVDDHALVREGVREILESQDDIMVVGEAANSSDAISHVAGLRPDVVLLDIELPGGEPTDTVSRMRALSPSSKIIILSMYDGPQLLRRLINAGVRGYLLKSVDGQELLAAVRSVHRGADRMVLAVSRDSLAQMQCASESVLSTRESEILGLVAQAMSNSQIASRLVISEATVKRHLRNVFAKLGAVSRIDAVNKATDASLITPAHGQDRRFHRTG</sequence>
<dbReference type="PANTHER" id="PTHR43214">
    <property type="entry name" value="TWO-COMPONENT RESPONSE REGULATOR"/>
    <property type="match status" value="1"/>
</dbReference>
<dbReference type="AlphaFoldDB" id="A0AAU3GZ35"/>
<evidence type="ECO:0000256" key="2">
    <source>
        <dbReference type="ARBA" id="ARBA00023125"/>
    </source>
</evidence>
<evidence type="ECO:0000256" key="3">
    <source>
        <dbReference type="PROSITE-ProRule" id="PRU00169"/>
    </source>
</evidence>
<dbReference type="InterPro" id="IPR058245">
    <property type="entry name" value="NreC/VraR/RcsB-like_REC"/>
</dbReference>
<dbReference type="PRINTS" id="PR00038">
    <property type="entry name" value="HTHLUXR"/>
</dbReference>
<evidence type="ECO:0000259" key="4">
    <source>
        <dbReference type="PROSITE" id="PS50043"/>
    </source>
</evidence>
<dbReference type="CDD" id="cd17535">
    <property type="entry name" value="REC_NarL-like"/>
    <property type="match status" value="1"/>
</dbReference>
<dbReference type="GO" id="GO:0006355">
    <property type="term" value="P:regulation of DNA-templated transcription"/>
    <property type="evidence" value="ECO:0007669"/>
    <property type="project" value="InterPro"/>
</dbReference>
<keyword evidence="1 3" id="KW-0597">Phosphoprotein</keyword>
<dbReference type="InterPro" id="IPR011006">
    <property type="entry name" value="CheY-like_superfamily"/>
</dbReference>
<dbReference type="Pfam" id="PF00072">
    <property type="entry name" value="Response_reg"/>
    <property type="match status" value="1"/>
</dbReference>
<dbReference type="SMART" id="SM00421">
    <property type="entry name" value="HTH_LUXR"/>
    <property type="match status" value="1"/>
</dbReference>
<dbReference type="InterPro" id="IPR001789">
    <property type="entry name" value="Sig_transdc_resp-reg_receiver"/>
</dbReference>
<dbReference type="CDD" id="cd06170">
    <property type="entry name" value="LuxR_C_like"/>
    <property type="match status" value="1"/>
</dbReference>
<keyword evidence="2" id="KW-0238">DNA-binding</keyword>
<dbReference type="Gene3D" id="3.40.50.2300">
    <property type="match status" value="1"/>
</dbReference>
<evidence type="ECO:0000256" key="1">
    <source>
        <dbReference type="ARBA" id="ARBA00022553"/>
    </source>
</evidence>
<reference evidence="6" key="1">
    <citation type="submission" date="2022-10" db="EMBL/GenBank/DDBJ databases">
        <title>The complete genomes of actinobacterial strains from the NBC collection.</title>
        <authorList>
            <person name="Joergensen T.S."/>
            <person name="Alvarez Arevalo M."/>
            <person name="Sterndorff E.B."/>
            <person name="Faurdal D."/>
            <person name="Vuksanovic O."/>
            <person name="Mourched A.-S."/>
            <person name="Charusanti P."/>
            <person name="Shaw S."/>
            <person name="Blin K."/>
            <person name="Weber T."/>
        </authorList>
    </citation>
    <scope>NUCLEOTIDE SEQUENCE</scope>
    <source>
        <strain evidence="6">NBC_01401</strain>
    </source>
</reference>
<dbReference type="GO" id="GO:0003677">
    <property type="term" value="F:DNA binding"/>
    <property type="evidence" value="ECO:0007669"/>
    <property type="project" value="UniProtKB-KW"/>
</dbReference>
<name>A0AAU3GZ35_9ACTN</name>
<dbReference type="PROSITE" id="PS50043">
    <property type="entry name" value="HTH_LUXR_2"/>
    <property type="match status" value="1"/>
</dbReference>
<organism evidence="6">
    <name type="scientific">Streptomyces sp. NBC_01401</name>
    <dbReference type="NCBI Taxonomy" id="2903854"/>
    <lineage>
        <taxon>Bacteria</taxon>
        <taxon>Bacillati</taxon>
        <taxon>Actinomycetota</taxon>
        <taxon>Actinomycetes</taxon>
        <taxon>Kitasatosporales</taxon>
        <taxon>Streptomycetaceae</taxon>
        <taxon>Streptomyces</taxon>
    </lineage>
</organism>
<accession>A0AAU3GZ35</accession>
<dbReference type="SMART" id="SM00448">
    <property type="entry name" value="REC"/>
    <property type="match status" value="1"/>
</dbReference>
<feature type="domain" description="HTH luxR-type" evidence="4">
    <location>
        <begin position="143"/>
        <end position="208"/>
    </location>
</feature>
<dbReference type="EMBL" id="CP109535">
    <property type="protein sequence ID" value="WTY97011.1"/>
    <property type="molecule type" value="Genomic_DNA"/>
</dbReference>